<keyword evidence="5" id="KW-1185">Reference proteome</keyword>
<dbReference type="EMBL" id="SPQU01000044">
    <property type="protein sequence ID" value="TFV29783.1"/>
    <property type="molecule type" value="Genomic_DNA"/>
</dbReference>
<dbReference type="OrthoDB" id="8253229at2"/>
<evidence type="ECO:0000313" key="2">
    <source>
        <dbReference type="EMBL" id="TFV29783.1"/>
    </source>
</evidence>
<keyword evidence="1" id="KW-0175">Coiled coil</keyword>
<reference evidence="3 4" key="2">
    <citation type="submission" date="2019-03" db="EMBL/GenBank/DDBJ databases">
        <title>Bradyrhizobium strains diversity.</title>
        <authorList>
            <person name="Urquiaga M.C.O."/>
            <person name="Hungria M."/>
            <person name="Delamuta J.R.M."/>
            <person name="Klepa M.S."/>
        </authorList>
    </citation>
    <scope>NUCLEOTIDE SEQUENCE [LARGE SCALE GENOMIC DNA]</scope>
    <source>
        <strain evidence="3 4">CNPSo 3426</strain>
    </source>
</reference>
<dbReference type="AlphaFoldDB" id="A0A4Y9KPU9"/>
<feature type="coiled-coil region" evidence="1">
    <location>
        <begin position="87"/>
        <end position="114"/>
    </location>
</feature>
<reference evidence="2 5" key="1">
    <citation type="submission" date="2019-03" db="EMBL/GenBank/DDBJ databases">
        <title>Bradyrhizobium strains diversity isolated from Chamaecrista fasciculata.</title>
        <authorList>
            <person name="Urquiaga M.C.O."/>
            <person name="Hungria M."/>
            <person name="Delamuta J.R.M."/>
        </authorList>
    </citation>
    <scope>NUCLEOTIDE SEQUENCE [LARGE SCALE GENOMIC DNA]</scope>
    <source>
        <strain evidence="2 5">CNPSo 3424</strain>
    </source>
</reference>
<dbReference type="RefSeq" id="WP_126261370.1">
    <property type="nucleotide sequence ID" value="NZ_SPQS01000043.1"/>
</dbReference>
<name>A0A4Y9KPU9_9BRAD</name>
<dbReference type="Proteomes" id="UP000298225">
    <property type="component" value="Unassembled WGS sequence"/>
</dbReference>
<gene>
    <name evidence="3" type="ORF">E4K64_36970</name>
    <name evidence="2" type="ORF">E4K66_37020</name>
</gene>
<dbReference type="Proteomes" id="UP000297700">
    <property type="component" value="Unassembled WGS sequence"/>
</dbReference>
<dbReference type="EMBL" id="SPQS01000043">
    <property type="protein sequence ID" value="TFV68438.1"/>
    <property type="molecule type" value="Genomic_DNA"/>
</dbReference>
<sequence>MLNVVKFRRPGAPMRRAEPMRTMAIAKREAPLAPFAIACDSGRGANQRLKAARANAKLTIASAIATLKENHRQIRALIHKIADSSAGARLEADLDLIERELALAKRKSATLELTFLVFRWDR</sequence>
<accession>A0A4Y9NMK3</accession>
<evidence type="ECO:0000313" key="3">
    <source>
        <dbReference type="EMBL" id="TFV68438.1"/>
    </source>
</evidence>
<evidence type="ECO:0000313" key="4">
    <source>
        <dbReference type="Proteomes" id="UP000297700"/>
    </source>
</evidence>
<protein>
    <submittedName>
        <fullName evidence="2">Uncharacterized protein</fullName>
    </submittedName>
</protein>
<organism evidence="2 5">
    <name type="scientific">Bradyrhizobium frederickii</name>
    <dbReference type="NCBI Taxonomy" id="2560054"/>
    <lineage>
        <taxon>Bacteria</taxon>
        <taxon>Pseudomonadati</taxon>
        <taxon>Pseudomonadota</taxon>
        <taxon>Alphaproteobacteria</taxon>
        <taxon>Hyphomicrobiales</taxon>
        <taxon>Nitrobacteraceae</taxon>
        <taxon>Bradyrhizobium</taxon>
    </lineage>
</organism>
<evidence type="ECO:0000313" key="5">
    <source>
        <dbReference type="Proteomes" id="UP000298225"/>
    </source>
</evidence>
<comment type="caution">
    <text evidence="2">The sequence shown here is derived from an EMBL/GenBank/DDBJ whole genome shotgun (WGS) entry which is preliminary data.</text>
</comment>
<evidence type="ECO:0000256" key="1">
    <source>
        <dbReference type="SAM" id="Coils"/>
    </source>
</evidence>
<proteinExistence type="predicted"/>
<accession>A0A4Y9KPU9</accession>